<feature type="compositionally biased region" description="Polar residues" evidence="1">
    <location>
        <begin position="55"/>
        <end position="68"/>
    </location>
</feature>
<proteinExistence type="predicted"/>
<dbReference type="Proteomes" id="UP000434172">
    <property type="component" value="Unassembled WGS sequence"/>
</dbReference>
<evidence type="ECO:0000256" key="1">
    <source>
        <dbReference type="SAM" id="MobiDB-lite"/>
    </source>
</evidence>
<reference evidence="2 3" key="1">
    <citation type="submission" date="2019-12" db="EMBL/GenBank/DDBJ databases">
        <title>A genome sequence resource for the geographically widespread anthracnose pathogen Colletotrichum asianum.</title>
        <authorList>
            <person name="Meng Y."/>
        </authorList>
    </citation>
    <scope>NUCLEOTIDE SEQUENCE [LARGE SCALE GENOMIC DNA]</scope>
    <source>
        <strain evidence="2 3">ICMP 18580</strain>
    </source>
</reference>
<organism evidence="2 3">
    <name type="scientific">Colletotrichum asianum</name>
    <dbReference type="NCBI Taxonomy" id="702518"/>
    <lineage>
        <taxon>Eukaryota</taxon>
        <taxon>Fungi</taxon>
        <taxon>Dikarya</taxon>
        <taxon>Ascomycota</taxon>
        <taxon>Pezizomycotina</taxon>
        <taxon>Sordariomycetes</taxon>
        <taxon>Hypocreomycetidae</taxon>
        <taxon>Glomerellales</taxon>
        <taxon>Glomerellaceae</taxon>
        <taxon>Colletotrichum</taxon>
        <taxon>Colletotrichum gloeosporioides species complex</taxon>
    </lineage>
</organism>
<evidence type="ECO:0000313" key="2">
    <source>
        <dbReference type="EMBL" id="KAF0323647.1"/>
    </source>
</evidence>
<accession>A0A8H3ZQ77</accession>
<comment type="caution">
    <text evidence="2">The sequence shown here is derived from an EMBL/GenBank/DDBJ whole genome shotgun (WGS) entry which is preliminary data.</text>
</comment>
<gene>
    <name evidence="2" type="ORF">GQ607_009093</name>
</gene>
<sequence>MEHHSSPSVGPANPARPASRLCFTGGIRLQSPVSSSLCSPAPVPRSLNHDEDNTLGPSVQTDNRSLAHNTAEKQQEMCPDC</sequence>
<evidence type="ECO:0000313" key="3">
    <source>
        <dbReference type="Proteomes" id="UP000434172"/>
    </source>
</evidence>
<dbReference type="EMBL" id="WOWK01000050">
    <property type="protein sequence ID" value="KAF0323647.1"/>
    <property type="molecule type" value="Genomic_DNA"/>
</dbReference>
<protein>
    <submittedName>
        <fullName evidence="2">Uncharacterized protein</fullName>
    </submittedName>
</protein>
<keyword evidence="3" id="KW-1185">Reference proteome</keyword>
<dbReference type="AlphaFoldDB" id="A0A8H3ZQ77"/>
<feature type="region of interest" description="Disordered" evidence="1">
    <location>
        <begin position="33"/>
        <end position="81"/>
    </location>
</feature>
<name>A0A8H3ZQ77_9PEZI</name>